<protein>
    <recommendedName>
        <fullName evidence="4">DUF2510 domain-containing protein</fullName>
    </recommendedName>
</protein>
<keyword evidence="1" id="KW-0472">Membrane</keyword>
<evidence type="ECO:0000313" key="3">
    <source>
        <dbReference type="Proteomes" id="UP001229651"/>
    </source>
</evidence>
<keyword evidence="1" id="KW-0812">Transmembrane</keyword>
<gene>
    <name evidence="2" type="ORF">FB470_000510</name>
</gene>
<evidence type="ECO:0000313" key="2">
    <source>
        <dbReference type="EMBL" id="MDQ0376516.1"/>
    </source>
</evidence>
<dbReference type="EMBL" id="JAUSUT010000001">
    <property type="protein sequence ID" value="MDQ0376516.1"/>
    <property type="molecule type" value="Genomic_DNA"/>
</dbReference>
<comment type="caution">
    <text evidence="2">The sequence shown here is derived from an EMBL/GenBank/DDBJ whole genome shotgun (WGS) entry which is preliminary data.</text>
</comment>
<sequence length="82" mass="8949">MPGEPGVSFLWVGLAAAAGMLVLVLVAALMALWVRAARVNQPRPIVLYRPSQAQRRWAATKAWEQGDPDATMIIPNDENPAR</sequence>
<dbReference type="Proteomes" id="UP001229651">
    <property type="component" value="Unassembled WGS sequence"/>
</dbReference>
<name>A0ABU0EMK2_9PSEU</name>
<keyword evidence="1" id="KW-1133">Transmembrane helix</keyword>
<reference evidence="2 3" key="1">
    <citation type="submission" date="2023-07" db="EMBL/GenBank/DDBJ databases">
        <title>Sequencing the genomes of 1000 actinobacteria strains.</title>
        <authorList>
            <person name="Klenk H.-P."/>
        </authorList>
    </citation>
    <scope>NUCLEOTIDE SEQUENCE [LARGE SCALE GENOMIC DNA]</scope>
    <source>
        <strain evidence="2 3">DSM 45805</strain>
    </source>
</reference>
<dbReference type="RefSeq" id="WP_306988409.1">
    <property type="nucleotide sequence ID" value="NZ_JAUSUT010000001.1"/>
</dbReference>
<organism evidence="2 3">
    <name type="scientific">Amycolatopsis thermophila</name>
    <dbReference type="NCBI Taxonomy" id="206084"/>
    <lineage>
        <taxon>Bacteria</taxon>
        <taxon>Bacillati</taxon>
        <taxon>Actinomycetota</taxon>
        <taxon>Actinomycetes</taxon>
        <taxon>Pseudonocardiales</taxon>
        <taxon>Pseudonocardiaceae</taxon>
        <taxon>Amycolatopsis</taxon>
    </lineage>
</organism>
<keyword evidence="3" id="KW-1185">Reference proteome</keyword>
<evidence type="ECO:0000256" key="1">
    <source>
        <dbReference type="SAM" id="Phobius"/>
    </source>
</evidence>
<evidence type="ECO:0008006" key="4">
    <source>
        <dbReference type="Google" id="ProtNLM"/>
    </source>
</evidence>
<proteinExistence type="predicted"/>
<feature type="transmembrane region" description="Helical" evidence="1">
    <location>
        <begin position="12"/>
        <end position="34"/>
    </location>
</feature>
<accession>A0ABU0EMK2</accession>